<dbReference type="InterPro" id="IPR014044">
    <property type="entry name" value="CAP_dom"/>
</dbReference>
<dbReference type="SUPFAM" id="SSF55797">
    <property type="entry name" value="PR-1-like"/>
    <property type="match status" value="1"/>
</dbReference>
<dbReference type="Gene3D" id="3.40.33.10">
    <property type="entry name" value="CAP"/>
    <property type="match status" value="1"/>
</dbReference>
<name>A0A5C6M4A9_9PLAN</name>
<dbReference type="Pfam" id="PF00188">
    <property type="entry name" value="CAP"/>
    <property type="match status" value="1"/>
</dbReference>
<dbReference type="SUPFAM" id="SSF49265">
    <property type="entry name" value="Fibronectin type III"/>
    <property type="match status" value="1"/>
</dbReference>
<dbReference type="PANTHER" id="PTHR31157">
    <property type="entry name" value="SCP DOMAIN-CONTAINING PROTEIN"/>
    <property type="match status" value="1"/>
</dbReference>
<comment type="caution">
    <text evidence="3">The sequence shown here is derived from an EMBL/GenBank/DDBJ whole genome shotgun (WGS) entry which is preliminary data.</text>
</comment>
<evidence type="ECO:0000256" key="1">
    <source>
        <dbReference type="SAM" id="MobiDB-lite"/>
    </source>
</evidence>
<feature type="region of interest" description="Disordered" evidence="1">
    <location>
        <begin position="803"/>
        <end position="822"/>
    </location>
</feature>
<accession>A0A5C6M4A9</accession>
<feature type="domain" description="SCP" evidence="2">
    <location>
        <begin position="54"/>
        <end position="189"/>
    </location>
</feature>
<feature type="non-terminal residue" evidence="3">
    <location>
        <position position="839"/>
    </location>
</feature>
<proteinExistence type="predicted"/>
<evidence type="ECO:0000259" key="2">
    <source>
        <dbReference type="Pfam" id="PF00188"/>
    </source>
</evidence>
<dbReference type="Proteomes" id="UP000321083">
    <property type="component" value="Unassembled WGS sequence"/>
</dbReference>
<evidence type="ECO:0000313" key="3">
    <source>
        <dbReference type="EMBL" id="TWW09546.1"/>
    </source>
</evidence>
<sequence>MRGSFGFLSSIRSILGRDRRRRRRSGQLTAEALESRQLLTALQMTDNEQLLIELINRARMDPGGEAVRLDIDLNFGLVAGTLKPDPRAPLAPEQMLIDSSGAHAQDMLNRNYFSHYTAGSKNGPQERAAALGYTGSVGENLSWGGSTEEIDQMEQVYDRHLNLWRSSVHRRNMLDATWDEIGVGVRYGRYESGPTYNASMAVTDFGRINSKPFITGVVFGDLDADNFYDPGESVRAGTVAARNLGTGEVVVTDIGNSGGYALAVNAGSWLVSAEYLLDGVIAQQVHQVDVGGLNVKVDFNSQDVQPIQLTLTTSSAVINERGAGDSVSLTATRAFPIGHAVTIQLFNSNSSEAVLPTSVTIPAGAKSASVTMQAVADNVVDGTTSLTVSTAASGYTQSSVKISVADRTAPLLPATVQVVATARPKFTWSAVDSAATYTIHIDNVTTKQTRFLVVSGLRTTSFVPSIDLGIGTYNVWVRAATATGLLSSWSPVGVWQTRPVPVLQKVSVPQQNNTLNIEWLPVPGAASYDVWVDALSTGVKQYYRNMNVTGTTISVTKVPVGRYQVWVRAKNSAGDQTGWCIPGNMLVTYVVTGVGVRAGDFTSVAELRWDRLSGAVAYDVWIDDRATGATQILRNTRVSGTSLLLSSLEPSSYTAWVRGRDLSGIWHAWSAPFNFEFKQPAVVLRPLATTRERTPVVTWTTVAGAISYQARLMNSDGDVLASATSLAGTSWTPSATLVAGDYRLWLKAVDFRGNSLTAEDYVFTVAAADAGTAVDVAAVLRPVQLEQLTGVLESSIASLGSGHAKVQGRGGSRSASLQQQADGVQSSVTSAIAAAEAPV</sequence>
<dbReference type="PANTHER" id="PTHR31157:SF1">
    <property type="entry name" value="SCP DOMAIN-CONTAINING PROTEIN"/>
    <property type="match status" value="1"/>
</dbReference>
<dbReference type="InterPro" id="IPR035940">
    <property type="entry name" value="CAP_sf"/>
</dbReference>
<dbReference type="AlphaFoldDB" id="A0A5C6M4A9"/>
<feature type="compositionally biased region" description="Polar residues" evidence="1">
    <location>
        <begin position="813"/>
        <end position="822"/>
    </location>
</feature>
<dbReference type="EMBL" id="SRHE01000243">
    <property type="protein sequence ID" value="TWW09546.1"/>
    <property type="molecule type" value="Genomic_DNA"/>
</dbReference>
<dbReference type="InterPro" id="IPR013783">
    <property type="entry name" value="Ig-like_fold"/>
</dbReference>
<dbReference type="Gene3D" id="2.60.40.10">
    <property type="entry name" value="Immunoglobulins"/>
    <property type="match status" value="4"/>
</dbReference>
<keyword evidence="4" id="KW-1185">Reference proteome</keyword>
<gene>
    <name evidence="3" type="ORF">E3A20_13260</name>
</gene>
<organism evidence="3 4">
    <name type="scientific">Planctomyces bekefii</name>
    <dbReference type="NCBI Taxonomy" id="1653850"/>
    <lineage>
        <taxon>Bacteria</taxon>
        <taxon>Pseudomonadati</taxon>
        <taxon>Planctomycetota</taxon>
        <taxon>Planctomycetia</taxon>
        <taxon>Planctomycetales</taxon>
        <taxon>Planctomycetaceae</taxon>
        <taxon>Planctomyces</taxon>
    </lineage>
</organism>
<reference evidence="3 4" key="1">
    <citation type="submission" date="2019-08" db="EMBL/GenBank/DDBJ databases">
        <title>100 year-old enigma solved: identification of Planctomyces bekefii, the type genus and species of the phylum Planctomycetes.</title>
        <authorList>
            <person name="Svetlana D.N."/>
            <person name="Overmann J."/>
        </authorList>
    </citation>
    <scope>NUCLEOTIDE SEQUENCE [LARGE SCALE GENOMIC DNA]</scope>
    <source>
        <strain evidence="3">Phe10_nw2017</strain>
    </source>
</reference>
<dbReference type="CDD" id="cd05379">
    <property type="entry name" value="CAP_bacterial"/>
    <property type="match status" value="1"/>
</dbReference>
<dbReference type="InterPro" id="IPR036116">
    <property type="entry name" value="FN3_sf"/>
</dbReference>
<evidence type="ECO:0000313" key="4">
    <source>
        <dbReference type="Proteomes" id="UP000321083"/>
    </source>
</evidence>
<protein>
    <recommendedName>
        <fullName evidence="2">SCP domain-containing protein</fullName>
    </recommendedName>
</protein>
<reference evidence="3 4" key="2">
    <citation type="submission" date="2019-08" db="EMBL/GenBank/DDBJ databases">
        <authorList>
            <person name="Henke P."/>
        </authorList>
    </citation>
    <scope>NUCLEOTIDE SEQUENCE [LARGE SCALE GENOMIC DNA]</scope>
    <source>
        <strain evidence="3">Phe10_nw2017</strain>
    </source>
</reference>